<dbReference type="EMBL" id="CVRI01000038">
    <property type="protein sequence ID" value="CRK94234.1"/>
    <property type="molecule type" value="Genomic_DNA"/>
</dbReference>
<organism evidence="28 29">
    <name type="scientific">Clunio marinus</name>
    <dbReference type="NCBI Taxonomy" id="568069"/>
    <lineage>
        <taxon>Eukaryota</taxon>
        <taxon>Metazoa</taxon>
        <taxon>Ecdysozoa</taxon>
        <taxon>Arthropoda</taxon>
        <taxon>Hexapoda</taxon>
        <taxon>Insecta</taxon>
        <taxon>Pterygota</taxon>
        <taxon>Neoptera</taxon>
        <taxon>Endopterygota</taxon>
        <taxon>Diptera</taxon>
        <taxon>Nematocera</taxon>
        <taxon>Chironomoidea</taxon>
        <taxon>Chironomidae</taxon>
        <taxon>Clunio</taxon>
    </lineage>
</organism>
<feature type="compositionally biased region" description="Polar residues" evidence="25">
    <location>
        <begin position="462"/>
        <end position="475"/>
    </location>
</feature>
<comment type="catalytic activity">
    <reaction evidence="14">
        <text>L-aspartyl-L-lysine(out) = L-aspartyl-L-lysine(in)</text>
        <dbReference type="Rhea" id="RHEA:79411"/>
        <dbReference type="ChEBI" id="CHEBI:229953"/>
    </reaction>
</comment>
<evidence type="ECO:0000256" key="8">
    <source>
        <dbReference type="ARBA" id="ARBA00044876"/>
    </source>
</evidence>
<feature type="compositionally biased region" description="Basic and acidic residues" evidence="25">
    <location>
        <begin position="1"/>
        <end position="11"/>
    </location>
</feature>
<keyword evidence="6 26" id="KW-0472">Membrane</keyword>
<dbReference type="STRING" id="568069.A0A1J1I378"/>
<evidence type="ECO:0000256" key="15">
    <source>
        <dbReference type="ARBA" id="ARBA00044899"/>
    </source>
</evidence>
<dbReference type="CDD" id="cd17340">
    <property type="entry name" value="MFS_MFSD1"/>
    <property type="match status" value="1"/>
</dbReference>
<dbReference type="InterPro" id="IPR020846">
    <property type="entry name" value="MFS_dom"/>
</dbReference>
<reference evidence="28 29" key="1">
    <citation type="submission" date="2015-04" db="EMBL/GenBank/DDBJ databases">
        <authorList>
            <person name="Syromyatnikov M.Y."/>
            <person name="Popov V.N."/>
        </authorList>
    </citation>
    <scope>NUCLEOTIDE SEQUENCE [LARGE SCALE GENOMIC DNA]</scope>
</reference>
<evidence type="ECO:0000256" key="6">
    <source>
        <dbReference type="ARBA" id="ARBA00023136"/>
    </source>
</evidence>
<evidence type="ECO:0000256" key="17">
    <source>
        <dbReference type="ARBA" id="ARBA00044903"/>
    </source>
</evidence>
<feature type="transmembrane region" description="Helical" evidence="26">
    <location>
        <begin position="265"/>
        <end position="288"/>
    </location>
</feature>
<evidence type="ECO:0000256" key="7">
    <source>
        <dbReference type="ARBA" id="ARBA00023228"/>
    </source>
</evidence>
<proteinExistence type="inferred from homology"/>
<evidence type="ECO:0000256" key="24">
    <source>
        <dbReference type="ARBA" id="ARBA00046376"/>
    </source>
</evidence>
<feature type="transmembrane region" description="Helical" evidence="26">
    <location>
        <begin position="389"/>
        <end position="412"/>
    </location>
</feature>
<comment type="catalytic activity">
    <reaction evidence="18">
        <text>L-histidyl-L-alpha-amino acid(out) = L-histidyl-L-alpha-amino acid(in)</text>
        <dbReference type="Rhea" id="RHEA:79379"/>
        <dbReference type="ChEBI" id="CHEBI:229964"/>
    </reaction>
</comment>
<evidence type="ECO:0000256" key="10">
    <source>
        <dbReference type="ARBA" id="ARBA00044881"/>
    </source>
</evidence>
<comment type="catalytic activity">
    <reaction evidence="17">
        <text>L-arginyl-glycine(out) = L-arginyl-glycine(in)</text>
        <dbReference type="Rhea" id="RHEA:79391"/>
        <dbReference type="ChEBI" id="CHEBI:229955"/>
    </reaction>
</comment>
<comment type="subcellular location">
    <subcellularLocation>
        <location evidence="1">Lysosome membrane</location>
        <topology evidence="1">Multi-pass membrane protein</topology>
    </subcellularLocation>
</comment>
<comment type="catalytic activity">
    <reaction evidence="13">
        <text>L-alpha-aminoacyl-L-lysine(out) = L-alpha-aminoacyl-L-lysine(in)</text>
        <dbReference type="Rhea" id="RHEA:79383"/>
        <dbReference type="ChEBI" id="CHEBI:229966"/>
    </reaction>
</comment>
<dbReference type="PANTHER" id="PTHR23512:SF3">
    <property type="entry name" value="MAJOR FACILITATOR SUPERFAMILY DOMAIN-CONTAINING PROTEIN 1"/>
    <property type="match status" value="1"/>
</dbReference>
<comment type="catalytic activity">
    <reaction evidence="11">
        <text>L-alpha-aminoacyl-L-histidine(out) = L-alpha-aminoacyl-L-histidine(in)</text>
        <dbReference type="Rhea" id="RHEA:79375"/>
        <dbReference type="ChEBI" id="CHEBI:229967"/>
    </reaction>
</comment>
<evidence type="ECO:0000256" key="13">
    <source>
        <dbReference type="ARBA" id="ARBA00044893"/>
    </source>
</evidence>
<name>A0A1J1I378_9DIPT</name>
<feature type="transmembrane region" description="Helical" evidence="26">
    <location>
        <begin position="43"/>
        <end position="63"/>
    </location>
</feature>
<evidence type="ECO:0000259" key="27">
    <source>
        <dbReference type="PROSITE" id="PS50850"/>
    </source>
</evidence>
<dbReference type="SUPFAM" id="SSF103473">
    <property type="entry name" value="MFS general substrate transporter"/>
    <property type="match status" value="1"/>
</dbReference>
<dbReference type="GO" id="GO:0005765">
    <property type="term" value="C:lysosomal membrane"/>
    <property type="evidence" value="ECO:0007669"/>
    <property type="project" value="UniProtKB-SubCell"/>
</dbReference>
<keyword evidence="7" id="KW-0458">Lysosome</keyword>
<evidence type="ECO:0000256" key="21">
    <source>
        <dbReference type="ARBA" id="ARBA00044985"/>
    </source>
</evidence>
<evidence type="ECO:0000256" key="3">
    <source>
        <dbReference type="ARBA" id="ARBA00022448"/>
    </source>
</evidence>
<comment type="catalytic activity">
    <reaction evidence="12">
        <text>L-lysyl-L-alpha-amino acid(out) = L-lysyl-L-alpha-amino acid(in)</text>
        <dbReference type="Rhea" id="RHEA:79387"/>
        <dbReference type="ChEBI" id="CHEBI:229965"/>
    </reaction>
</comment>
<evidence type="ECO:0000256" key="14">
    <source>
        <dbReference type="ARBA" id="ARBA00044898"/>
    </source>
</evidence>
<dbReference type="InterPro" id="IPR036259">
    <property type="entry name" value="MFS_trans_sf"/>
</dbReference>
<feature type="region of interest" description="Disordered" evidence="25">
    <location>
        <begin position="451"/>
        <end position="484"/>
    </location>
</feature>
<comment type="catalytic activity">
    <reaction evidence="19">
        <text>L-alanyl-L-lysine(out) = L-alanyl-L-lysine(in)</text>
        <dbReference type="Rhea" id="RHEA:79415"/>
        <dbReference type="ChEBI" id="CHEBI:192470"/>
    </reaction>
</comment>
<evidence type="ECO:0000256" key="19">
    <source>
        <dbReference type="ARBA" id="ARBA00044919"/>
    </source>
</evidence>
<dbReference type="Proteomes" id="UP000183832">
    <property type="component" value="Unassembled WGS sequence"/>
</dbReference>
<feature type="transmembrane region" description="Helical" evidence="26">
    <location>
        <begin position="118"/>
        <end position="141"/>
    </location>
</feature>
<comment type="catalytic activity">
    <reaction evidence="9">
        <text>L-histidyl-glycine(out) = L-histidyl-glycine(in)</text>
        <dbReference type="Rhea" id="RHEA:79395"/>
        <dbReference type="ChEBI" id="CHEBI:229957"/>
    </reaction>
</comment>
<evidence type="ECO:0000256" key="16">
    <source>
        <dbReference type="ARBA" id="ARBA00044900"/>
    </source>
</evidence>
<evidence type="ECO:0000256" key="4">
    <source>
        <dbReference type="ARBA" id="ARBA00022692"/>
    </source>
</evidence>
<dbReference type="AlphaFoldDB" id="A0A1J1I378"/>
<dbReference type="InterPro" id="IPR052187">
    <property type="entry name" value="MFSD1"/>
</dbReference>
<dbReference type="PANTHER" id="PTHR23512">
    <property type="entry name" value="MAJOR FACILITATOR SUPERFAMILY DOMAIN-CONTAINING PROTEIN 1"/>
    <property type="match status" value="1"/>
</dbReference>
<keyword evidence="29" id="KW-1185">Reference proteome</keyword>
<evidence type="ECO:0000313" key="28">
    <source>
        <dbReference type="EMBL" id="CRK94234.1"/>
    </source>
</evidence>
<comment type="similarity">
    <text evidence="2">Belongs to the major facilitator superfamily.</text>
</comment>
<protein>
    <recommendedName>
        <fullName evidence="21">Lysosomal dipeptide transporter MFSD1</fullName>
    </recommendedName>
    <alternativeName>
        <fullName evidence="22">Major facilitator superfamily domain-containing protein 1</fullName>
    </alternativeName>
</protein>
<comment type="catalytic activity">
    <reaction evidence="16">
        <text>L-lysyl-L-lysine(out) = L-lysyl-L-lysine(in)</text>
        <dbReference type="Rhea" id="RHEA:79403"/>
        <dbReference type="ChEBI" id="CHEBI:229956"/>
    </reaction>
</comment>
<feature type="transmembrane region" description="Helical" evidence="26">
    <location>
        <begin position="83"/>
        <end position="106"/>
    </location>
</feature>
<comment type="catalytic activity">
    <reaction evidence="10">
        <text>L-alpha-aminoacyl-L-arginine(out) = L-alpha-aminoacyl-L-arginine(in)</text>
        <dbReference type="Rhea" id="RHEA:79367"/>
        <dbReference type="ChEBI" id="CHEBI:229968"/>
    </reaction>
</comment>
<evidence type="ECO:0000256" key="22">
    <source>
        <dbReference type="ARBA" id="ARBA00045018"/>
    </source>
</evidence>
<comment type="catalytic activity">
    <reaction evidence="20">
        <text>L-lysyl-glycine(out) = L-lysyl-glycine(in)</text>
        <dbReference type="Rhea" id="RHEA:79407"/>
        <dbReference type="ChEBI" id="CHEBI:191202"/>
    </reaction>
</comment>
<evidence type="ECO:0000256" key="1">
    <source>
        <dbReference type="ARBA" id="ARBA00004155"/>
    </source>
</evidence>
<evidence type="ECO:0000256" key="25">
    <source>
        <dbReference type="SAM" id="MobiDB-lite"/>
    </source>
</evidence>
<dbReference type="OrthoDB" id="424834at2759"/>
<comment type="function">
    <text evidence="23">Lysosomal dipeptide uniporter that selectively exports lysine, arginine or histidine-containing dipeptides with a net positive charge from the lysosome lumen into the cytosol. Could play a role in a specific type of protein O-glycosylation indirectly regulating macrophages migration and tissue invasion. Also essential for liver homeostasis.</text>
</comment>
<keyword evidence="4 26" id="KW-0812">Transmembrane</keyword>
<feature type="transmembrane region" description="Helical" evidence="26">
    <location>
        <begin position="418"/>
        <end position="441"/>
    </location>
</feature>
<feature type="transmembrane region" description="Helical" evidence="26">
    <location>
        <begin position="308"/>
        <end position="325"/>
    </location>
</feature>
<feature type="transmembrane region" description="Helical" evidence="26">
    <location>
        <begin position="147"/>
        <end position="165"/>
    </location>
</feature>
<comment type="catalytic activity">
    <reaction evidence="15">
        <text>L-arginyl-L-alpha-amino acid(out) = L-arginyl-L-alpha-amino acid(in)</text>
        <dbReference type="Rhea" id="RHEA:79371"/>
        <dbReference type="ChEBI" id="CHEBI:84315"/>
    </reaction>
</comment>
<evidence type="ECO:0000256" key="9">
    <source>
        <dbReference type="ARBA" id="ARBA00044878"/>
    </source>
</evidence>
<keyword evidence="3" id="KW-0813">Transport</keyword>
<evidence type="ECO:0000313" key="29">
    <source>
        <dbReference type="Proteomes" id="UP000183832"/>
    </source>
</evidence>
<evidence type="ECO:0000256" key="23">
    <source>
        <dbReference type="ARBA" id="ARBA00045709"/>
    </source>
</evidence>
<feature type="transmembrane region" description="Helical" evidence="26">
    <location>
        <begin position="211"/>
        <end position="236"/>
    </location>
</feature>
<evidence type="ECO:0000256" key="12">
    <source>
        <dbReference type="ARBA" id="ARBA00044891"/>
    </source>
</evidence>
<accession>A0A1J1I378</accession>
<evidence type="ECO:0000256" key="26">
    <source>
        <dbReference type="SAM" id="Phobius"/>
    </source>
</evidence>
<dbReference type="GO" id="GO:0022857">
    <property type="term" value="F:transmembrane transporter activity"/>
    <property type="evidence" value="ECO:0007669"/>
    <property type="project" value="InterPro"/>
</dbReference>
<evidence type="ECO:0000256" key="5">
    <source>
        <dbReference type="ARBA" id="ARBA00022989"/>
    </source>
</evidence>
<gene>
    <name evidence="28" type="ORF">CLUMA_CG007749</name>
</gene>
<evidence type="ECO:0000256" key="18">
    <source>
        <dbReference type="ARBA" id="ARBA00044912"/>
    </source>
</evidence>
<sequence length="512" mass="57315">MPRNRSTDDSRQPILQDNDENERSYNDNELEDTSGCCNPSKTWYRFIALIFMCLVGFASYFCYDNPGALQDNFKADLNLSTTQFAMLYSIYSWPNVILCFIGGFLIDRVFGIRLGTIIYMFILMIGQLIFAFGATINGFYIMLLGRFIFGIGAESLAVAQNNYAVSWFKGKELNMVFGLQLSFARVGSTVNFLVMESVYKYVKQYYSGPYIIGMSLFIAAGTCIMSFISALVLGWMDKRAETYLRRVENTEGETPHLSDVKTFKVSFWMVSVICVAYYVAIFPFIALGKVFFERKYDYTPEQANTVNSVIYSIAAIASPLCGYIVDRTGRNVMWVFMSTVITIGAHALLAFSFVNPYIGTILMGIAYSMLASSLWPLVALIIPEYQLGTAYGICQSVQNLGLAVVSMFAGVIVDKGGYLMLELFFIGWLSVALLATVIIWLQDFNNNGTLNMTPSEREEQAKTTLPQLTSSSINDEGSDEPDRQAREVRNKYLNRIGVGDTGNSSDTEPLLQ</sequence>
<feature type="transmembrane region" description="Helical" evidence="26">
    <location>
        <begin position="332"/>
        <end position="351"/>
    </location>
</feature>
<evidence type="ECO:0000256" key="20">
    <source>
        <dbReference type="ARBA" id="ARBA00044924"/>
    </source>
</evidence>
<keyword evidence="5 26" id="KW-1133">Transmembrane helix</keyword>
<comment type="subunit">
    <text evidence="24">Homodimer. Interacts with lysosomal protein GLMP (via lumenal domain); the interaction starts while both proteins are still in the endoplasmic reticulum and is required for stabilization of MFSD1 in lysosomes but has no direct effect on its targeting to lysosomes or transporter activity.</text>
</comment>
<feature type="transmembrane region" description="Helical" evidence="26">
    <location>
        <begin position="357"/>
        <end position="382"/>
    </location>
</feature>
<comment type="catalytic activity">
    <reaction evidence="8">
        <text>L-lysyl-L-alanine(out) = L-lysyl-L-alanine(in)</text>
        <dbReference type="Rhea" id="RHEA:79399"/>
        <dbReference type="ChEBI" id="CHEBI:229954"/>
    </reaction>
</comment>
<evidence type="ECO:0000256" key="11">
    <source>
        <dbReference type="ARBA" id="ARBA00044884"/>
    </source>
</evidence>
<evidence type="ECO:0000256" key="2">
    <source>
        <dbReference type="ARBA" id="ARBA00008335"/>
    </source>
</evidence>
<dbReference type="Gene3D" id="1.20.1250.20">
    <property type="entry name" value="MFS general substrate transporter like domains"/>
    <property type="match status" value="2"/>
</dbReference>
<dbReference type="InterPro" id="IPR011701">
    <property type="entry name" value="MFS"/>
</dbReference>
<feature type="region of interest" description="Disordered" evidence="25">
    <location>
        <begin position="1"/>
        <end position="34"/>
    </location>
</feature>
<feature type="transmembrane region" description="Helical" evidence="26">
    <location>
        <begin position="177"/>
        <end position="199"/>
    </location>
</feature>
<dbReference type="PROSITE" id="PS50850">
    <property type="entry name" value="MFS"/>
    <property type="match status" value="1"/>
</dbReference>
<feature type="domain" description="Major facilitator superfamily (MFS) profile" evidence="27">
    <location>
        <begin position="48"/>
        <end position="447"/>
    </location>
</feature>
<dbReference type="Pfam" id="PF07690">
    <property type="entry name" value="MFS_1"/>
    <property type="match status" value="1"/>
</dbReference>